<dbReference type="Proteomes" id="UP001160148">
    <property type="component" value="Unassembled WGS sequence"/>
</dbReference>
<accession>A0AAV0Y4Z8</accession>
<evidence type="ECO:0000313" key="3">
    <source>
        <dbReference type="Proteomes" id="UP001160148"/>
    </source>
</evidence>
<proteinExistence type="predicted"/>
<keyword evidence="3" id="KW-1185">Reference proteome</keyword>
<dbReference type="AlphaFoldDB" id="A0AAV0Y4Z8"/>
<dbReference type="EMBL" id="CARXXK010001217">
    <property type="protein sequence ID" value="CAI6374501.1"/>
    <property type="molecule type" value="Genomic_DNA"/>
</dbReference>
<gene>
    <name evidence="2" type="ORF">MEUPH1_LOCUS28126</name>
</gene>
<dbReference type="InterPro" id="IPR048365">
    <property type="entry name" value="TNP-like_RNaseH_N"/>
</dbReference>
<feature type="domain" description="Transposable element P transposase-like RNase H" evidence="1">
    <location>
        <begin position="6"/>
        <end position="106"/>
    </location>
</feature>
<evidence type="ECO:0000313" key="2">
    <source>
        <dbReference type="EMBL" id="CAI6374501.1"/>
    </source>
</evidence>
<sequence length="112" mass="12443">MFSLYMAQKEEFQRHGLLVFDEISTCESIAVNSANLTYTGLVDFGEEGEKGKTFSDKANHGLVFMFIPLEDNYAQPVGVASKGPTKGVVLTQLVIKAITTRKSRSVYPWNCM</sequence>
<evidence type="ECO:0000259" key="1">
    <source>
        <dbReference type="Pfam" id="PF21787"/>
    </source>
</evidence>
<reference evidence="2 3" key="1">
    <citation type="submission" date="2023-01" db="EMBL/GenBank/DDBJ databases">
        <authorList>
            <person name="Whitehead M."/>
        </authorList>
    </citation>
    <scope>NUCLEOTIDE SEQUENCE [LARGE SCALE GENOMIC DNA]</scope>
</reference>
<protein>
    <recommendedName>
        <fullName evidence="1">Transposable element P transposase-like RNase H domain-containing protein</fullName>
    </recommendedName>
</protein>
<comment type="caution">
    <text evidence="2">The sequence shown here is derived from an EMBL/GenBank/DDBJ whole genome shotgun (WGS) entry which is preliminary data.</text>
</comment>
<dbReference type="Pfam" id="PF21787">
    <property type="entry name" value="TNP-like_RNaseH_N"/>
    <property type="match status" value="1"/>
</dbReference>
<name>A0AAV0Y4Z8_9HEMI</name>
<organism evidence="2 3">
    <name type="scientific">Macrosiphum euphorbiae</name>
    <name type="common">potato aphid</name>
    <dbReference type="NCBI Taxonomy" id="13131"/>
    <lineage>
        <taxon>Eukaryota</taxon>
        <taxon>Metazoa</taxon>
        <taxon>Ecdysozoa</taxon>
        <taxon>Arthropoda</taxon>
        <taxon>Hexapoda</taxon>
        <taxon>Insecta</taxon>
        <taxon>Pterygota</taxon>
        <taxon>Neoptera</taxon>
        <taxon>Paraneoptera</taxon>
        <taxon>Hemiptera</taxon>
        <taxon>Sternorrhyncha</taxon>
        <taxon>Aphidomorpha</taxon>
        <taxon>Aphidoidea</taxon>
        <taxon>Aphididae</taxon>
        <taxon>Macrosiphini</taxon>
        <taxon>Macrosiphum</taxon>
    </lineage>
</organism>